<evidence type="ECO:0000313" key="6">
    <source>
        <dbReference type="Proteomes" id="UP001589789"/>
    </source>
</evidence>
<dbReference type="PANTHER" id="PTHR35721:SF1">
    <property type="entry name" value="UREIDOGLYCOLATE HYDROLASE"/>
    <property type="match status" value="1"/>
</dbReference>
<sequence length="169" mass="17733">MSGTATRIQALPTRPATPAAIAPYGTLIEPGEDGMPFGAADAVLDLGRGTPRLYIMRLAARPMRVAAITRHAAVTQCLASTRGEDWFIALASPGDAGDAAAVPDPAGIEAFRIPGGTALALHRGTWHAGPFFTAPSMDFLNLELADTNTADHRTVRLDRAFALAFDIVP</sequence>
<evidence type="ECO:0000256" key="3">
    <source>
        <dbReference type="ARBA" id="ARBA00023239"/>
    </source>
</evidence>
<accession>A0ABV6ITV2</accession>
<dbReference type="SUPFAM" id="SSF51182">
    <property type="entry name" value="RmlC-like cupins"/>
    <property type="match status" value="1"/>
</dbReference>
<keyword evidence="2" id="KW-0659">Purine metabolism</keyword>
<keyword evidence="6" id="KW-1185">Reference proteome</keyword>
<gene>
    <name evidence="5" type="ORF">ACFFIC_15725</name>
</gene>
<dbReference type="Pfam" id="PF04115">
    <property type="entry name" value="Ureidogly_lyase"/>
    <property type="match status" value="1"/>
</dbReference>
<dbReference type="InterPro" id="IPR011051">
    <property type="entry name" value="RmlC_Cupin_sf"/>
</dbReference>
<keyword evidence="3 5" id="KW-0456">Lyase</keyword>
<dbReference type="GO" id="GO:0016829">
    <property type="term" value="F:lyase activity"/>
    <property type="evidence" value="ECO:0007669"/>
    <property type="project" value="UniProtKB-KW"/>
</dbReference>
<evidence type="ECO:0000256" key="4">
    <source>
        <dbReference type="ARBA" id="ARBA00047684"/>
    </source>
</evidence>
<comment type="catalytic activity">
    <reaction evidence="4">
        <text>(S)-ureidoglycolate = urea + glyoxylate</text>
        <dbReference type="Rhea" id="RHEA:11304"/>
        <dbReference type="ChEBI" id="CHEBI:16199"/>
        <dbReference type="ChEBI" id="CHEBI:36655"/>
        <dbReference type="ChEBI" id="CHEBI:57296"/>
        <dbReference type="EC" id="4.3.2.3"/>
    </reaction>
</comment>
<dbReference type="RefSeq" id="WP_377051989.1">
    <property type="nucleotide sequence ID" value="NZ_JBHLVZ010000043.1"/>
</dbReference>
<evidence type="ECO:0000313" key="5">
    <source>
        <dbReference type="EMBL" id="MFC0386987.1"/>
    </source>
</evidence>
<organism evidence="5 6">
    <name type="scientific">Muricoccus vinaceus</name>
    <dbReference type="NCBI Taxonomy" id="424704"/>
    <lineage>
        <taxon>Bacteria</taxon>
        <taxon>Pseudomonadati</taxon>
        <taxon>Pseudomonadota</taxon>
        <taxon>Alphaproteobacteria</taxon>
        <taxon>Acetobacterales</taxon>
        <taxon>Roseomonadaceae</taxon>
        <taxon>Muricoccus</taxon>
    </lineage>
</organism>
<dbReference type="Gene3D" id="2.60.120.480">
    <property type="entry name" value="Ureidoglycolate hydrolase"/>
    <property type="match status" value="1"/>
</dbReference>
<dbReference type="InterPro" id="IPR024060">
    <property type="entry name" value="Ureidoglycolate_lyase_dom_sf"/>
</dbReference>
<dbReference type="EMBL" id="JBHLVZ010000043">
    <property type="protein sequence ID" value="MFC0386987.1"/>
    <property type="molecule type" value="Genomic_DNA"/>
</dbReference>
<proteinExistence type="predicted"/>
<reference evidence="5 6" key="1">
    <citation type="submission" date="2024-09" db="EMBL/GenBank/DDBJ databases">
        <authorList>
            <person name="Sun Q."/>
            <person name="Mori K."/>
        </authorList>
    </citation>
    <scope>NUCLEOTIDE SEQUENCE [LARGE SCALE GENOMIC DNA]</scope>
    <source>
        <strain evidence="5 6">CCM 7468</strain>
    </source>
</reference>
<dbReference type="Proteomes" id="UP001589789">
    <property type="component" value="Unassembled WGS sequence"/>
</dbReference>
<evidence type="ECO:0000256" key="2">
    <source>
        <dbReference type="ARBA" id="ARBA00022631"/>
    </source>
</evidence>
<comment type="subunit">
    <text evidence="1">Homodimer.</text>
</comment>
<evidence type="ECO:0000256" key="1">
    <source>
        <dbReference type="ARBA" id="ARBA00011738"/>
    </source>
</evidence>
<dbReference type="InterPro" id="IPR007247">
    <property type="entry name" value="Ureidogly_lyase"/>
</dbReference>
<protein>
    <submittedName>
        <fullName evidence="5">Ureidoglycolate lyase</fullName>
    </submittedName>
</protein>
<comment type="caution">
    <text evidence="5">The sequence shown here is derived from an EMBL/GenBank/DDBJ whole genome shotgun (WGS) entry which is preliminary data.</text>
</comment>
<name>A0ABV6ITV2_9PROT</name>
<dbReference type="PANTHER" id="PTHR35721">
    <property type="entry name" value="UREIDOGLYCOLATE HYDROLASE"/>
    <property type="match status" value="1"/>
</dbReference>